<feature type="non-terminal residue" evidence="1">
    <location>
        <position position="115"/>
    </location>
</feature>
<reference evidence="1" key="1">
    <citation type="journal article" date="2014" name="Front. Microbiol.">
        <title>High frequency of phylogenetically diverse reductive dehalogenase-homologous genes in deep subseafloor sedimentary metagenomes.</title>
        <authorList>
            <person name="Kawai M."/>
            <person name="Futagami T."/>
            <person name="Toyoda A."/>
            <person name="Takaki Y."/>
            <person name="Nishi S."/>
            <person name="Hori S."/>
            <person name="Arai W."/>
            <person name="Tsubouchi T."/>
            <person name="Morono Y."/>
            <person name="Uchiyama I."/>
            <person name="Ito T."/>
            <person name="Fujiyama A."/>
            <person name="Inagaki F."/>
            <person name="Takami H."/>
        </authorList>
    </citation>
    <scope>NUCLEOTIDE SEQUENCE</scope>
    <source>
        <strain evidence="1">Expedition CK06-06</strain>
    </source>
</reference>
<sequence>MKHRILPFLVAQSKEKLTDRGGLAIVDEFMMAVGLLGEIGRRFPSPGSGRGMKAVEFVRTLFFHFLDGGRFLEEIQSIKKDLGFRKLVKMGRMPGPDAVGNWLRRMGNWGLTSAV</sequence>
<evidence type="ECO:0008006" key="2">
    <source>
        <dbReference type="Google" id="ProtNLM"/>
    </source>
</evidence>
<name>X1CKE7_9ZZZZ</name>
<proteinExistence type="predicted"/>
<dbReference type="EMBL" id="BART01012734">
    <property type="protein sequence ID" value="GAG84681.1"/>
    <property type="molecule type" value="Genomic_DNA"/>
</dbReference>
<protein>
    <recommendedName>
        <fullName evidence="2">Transposase InsH N-terminal domain-containing protein</fullName>
    </recommendedName>
</protein>
<organism evidence="1">
    <name type="scientific">marine sediment metagenome</name>
    <dbReference type="NCBI Taxonomy" id="412755"/>
    <lineage>
        <taxon>unclassified sequences</taxon>
        <taxon>metagenomes</taxon>
        <taxon>ecological metagenomes</taxon>
    </lineage>
</organism>
<comment type="caution">
    <text evidence="1">The sequence shown here is derived from an EMBL/GenBank/DDBJ whole genome shotgun (WGS) entry which is preliminary data.</text>
</comment>
<dbReference type="AlphaFoldDB" id="X1CKE7"/>
<evidence type="ECO:0000313" key="1">
    <source>
        <dbReference type="EMBL" id="GAG84681.1"/>
    </source>
</evidence>
<accession>X1CKE7</accession>
<gene>
    <name evidence="1" type="ORF">S01H4_26414</name>
</gene>